<keyword evidence="6" id="KW-0812">Transmembrane</keyword>
<keyword evidence="4" id="KW-0325">Glycoprotein</keyword>
<evidence type="ECO:0000256" key="5">
    <source>
        <dbReference type="RuleBase" id="RU361235"/>
    </source>
</evidence>
<name>A0A1D2N704_ORCCI</name>
<dbReference type="OrthoDB" id="19653at2759"/>
<protein>
    <recommendedName>
        <fullName evidence="5">Carboxylic ester hydrolase</fullName>
        <ecNumber evidence="5">3.1.1.-</ecNumber>
    </recommendedName>
</protein>
<dbReference type="Pfam" id="PF00135">
    <property type="entry name" value="COesterase"/>
    <property type="match status" value="1"/>
</dbReference>
<feature type="domain" description="Carboxylesterase type B" evidence="7">
    <location>
        <begin position="113"/>
        <end position="626"/>
    </location>
</feature>
<dbReference type="PANTHER" id="PTHR11559">
    <property type="entry name" value="CARBOXYLESTERASE"/>
    <property type="match status" value="1"/>
</dbReference>
<comment type="caution">
    <text evidence="8">The sequence shown here is derived from an EMBL/GenBank/DDBJ whole genome shotgun (WGS) entry which is preliminary data.</text>
</comment>
<evidence type="ECO:0000259" key="7">
    <source>
        <dbReference type="Pfam" id="PF00135"/>
    </source>
</evidence>
<keyword evidence="6" id="KW-0472">Membrane</keyword>
<evidence type="ECO:0000313" key="8">
    <source>
        <dbReference type="EMBL" id="ODN01050.1"/>
    </source>
</evidence>
<dbReference type="InterPro" id="IPR050309">
    <property type="entry name" value="Type-B_Carboxylest/Lipase"/>
</dbReference>
<dbReference type="SUPFAM" id="SSF53474">
    <property type="entry name" value="alpha/beta-Hydrolases"/>
    <property type="match status" value="1"/>
</dbReference>
<evidence type="ECO:0000256" key="1">
    <source>
        <dbReference type="ARBA" id="ARBA00005964"/>
    </source>
</evidence>
<evidence type="ECO:0000256" key="3">
    <source>
        <dbReference type="ARBA" id="ARBA00022801"/>
    </source>
</evidence>
<reference evidence="8 9" key="1">
    <citation type="journal article" date="2016" name="Genome Biol. Evol.">
        <title>Gene Family Evolution Reflects Adaptation to Soil Environmental Stressors in the Genome of the Collembolan Orchesella cincta.</title>
        <authorList>
            <person name="Faddeeva-Vakhrusheva A."/>
            <person name="Derks M.F."/>
            <person name="Anvar S.Y."/>
            <person name="Agamennone V."/>
            <person name="Suring W."/>
            <person name="Smit S."/>
            <person name="van Straalen N.M."/>
            <person name="Roelofs D."/>
        </authorList>
    </citation>
    <scope>NUCLEOTIDE SEQUENCE [LARGE SCALE GENOMIC DNA]</scope>
    <source>
        <tissue evidence="8">Mixed pool</tissue>
    </source>
</reference>
<accession>A0A1D2N704</accession>
<keyword evidence="2" id="KW-0719">Serine esterase</keyword>
<evidence type="ECO:0000256" key="2">
    <source>
        <dbReference type="ARBA" id="ARBA00022487"/>
    </source>
</evidence>
<dbReference type="OMA" id="SAEWISI"/>
<dbReference type="GO" id="GO:0052689">
    <property type="term" value="F:carboxylic ester hydrolase activity"/>
    <property type="evidence" value="ECO:0007669"/>
    <property type="project" value="UniProtKB-KW"/>
</dbReference>
<dbReference type="PROSITE" id="PS00122">
    <property type="entry name" value="CARBOXYLESTERASE_B_1"/>
    <property type="match status" value="1"/>
</dbReference>
<feature type="transmembrane region" description="Helical" evidence="6">
    <location>
        <begin position="47"/>
        <end position="75"/>
    </location>
</feature>
<evidence type="ECO:0000256" key="4">
    <source>
        <dbReference type="ARBA" id="ARBA00023180"/>
    </source>
</evidence>
<evidence type="ECO:0000256" key="6">
    <source>
        <dbReference type="SAM" id="Phobius"/>
    </source>
</evidence>
<keyword evidence="3 5" id="KW-0378">Hydrolase</keyword>
<organism evidence="8 9">
    <name type="scientific">Orchesella cincta</name>
    <name type="common">Springtail</name>
    <name type="synonym">Podura cincta</name>
    <dbReference type="NCBI Taxonomy" id="48709"/>
    <lineage>
        <taxon>Eukaryota</taxon>
        <taxon>Metazoa</taxon>
        <taxon>Ecdysozoa</taxon>
        <taxon>Arthropoda</taxon>
        <taxon>Hexapoda</taxon>
        <taxon>Collembola</taxon>
        <taxon>Entomobryomorpha</taxon>
        <taxon>Entomobryoidea</taxon>
        <taxon>Orchesellidae</taxon>
        <taxon>Orchesellinae</taxon>
        <taxon>Orchesella</taxon>
    </lineage>
</organism>
<dbReference type="EMBL" id="LJIJ01000174">
    <property type="protein sequence ID" value="ODN01050.1"/>
    <property type="molecule type" value="Genomic_DNA"/>
</dbReference>
<keyword evidence="6" id="KW-1133">Transmembrane helix</keyword>
<comment type="similarity">
    <text evidence="1 5">Belongs to the type-B carboxylesterase/lipase family.</text>
</comment>
<proteinExistence type="inferred from homology"/>
<dbReference type="Proteomes" id="UP000094527">
    <property type="component" value="Unassembled WGS sequence"/>
</dbReference>
<evidence type="ECO:0000313" key="9">
    <source>
        <dbReference type="Proteomes" id="UP000094527"/>
    </source>
</evidence>
<gene>
    <name evidence="8" type="ORF">Ocin01_05637</name>
</gene>
<dbReference type="InterPro" id="IPR019826">
    <property type="entry name" value="Carboxylesterase_B_AS"/>
</dbReference>
<dbReference type="EC" id="3.1.1.-" evidence="5"/>
<dbReference type="InterPro" id="IPR029058">
    <property type="entry name" value="AB_hydrolase_fold"/>
</dbReference>
<dbReference type="STRING" id="48709.A0A1D2N704"/>
<keyword evidence="9" id="KW-1185">Reference proteome</keyword>
<sequence>MEKIPLLSPKRNQYSNGGLGDDGYLLLSMPNRNGFRTNESKSFIQKLICIGNCSGITVAVSGIVMIVLVILGITYHADISELMQGVTTVNNNLLKATPARNILKQSSSVTKELVLPLGRLNGYTRISRQGREFLAFYKVPYAKSPIGPLRFKDPQPVEKWDGVRDYPEVAPQCIQKAKYSPIVEAVVGDENCLYLNIYTPKVPENGEVLAYPTMLYIHGGGFNDGNGSRYGAEYFMDEDIVLITFQFRLGILGFLNTGDREATGNMALKDQVMALKFIQNYISYFGGNPNSVTIFGNSGGGMCVGFLMISPMSKDLFHRAISESGTSLTETSDILDLQPEITKQAVAEKLNCSHETSVELLNCLRNIDAKDIALLRAPEIRYSLTVEKGFDPNNLSDVFMPDKPYKLLQSGNVHRIPYIIGINSAEYITAAIAILKSADATEEINANFSSIIPSLIRMNVTNEESQLIKTFYFGDNDISNDTERNLTNLVSDRIMVHASKVSADFHGALSDTYLYYLSKRPRKSYSDKYLVGFPPKPDAASHADELQFLFPYSGYPEYPTTDTEYFPFSEYMVRLWAHFAKTGNPAMSGEDHVWMSMNANPNTTFWYELNDAPGPTNVLQERMNFWDQFSHKKLEYDL</sequence>
<dbReference type="Gene3D" id="3.40.50.1820">
    <property type="entry name" value="alpha/beta hydrolase"/>
    <property type="match status" value="1"/>
</dbReference>
<dbReference type="AlphaFoldDB" id="A0A1D2N704"/>
<dbReference type="InterPro" id="IPR002018">
    <property type="entry name" value="CarbesteraseB"/>
</dbReference>